<feature type="region of interest" description="Disordered" evidence="10">
    <location>
        <begin position="266"/>
        <end position="289"/>
    </location>
</feature>
<evidence type="ECO:0000256" key="3">
    <source>
        <dbReference type="ARBA" id="ARBA00022741"/>
    </source>
</evidence>
<dbReference type="InterPro" id="IPR003959">
    <property type="entry name" value="ATPase_AAA_core"/>
</dbReference>
<comment type="caution">
    <text evidence="12">The sequence shown here is derived from an EMBL/GenBank/DDBJ whole genome shotgun (WGS) entry which is preliminary data.</text>
</comment>
<dbReference type="InterPro" id="IPR047854">
    <property type="entry name" value="RFC_lid"/>
</dbReference>
<feature type="region of interest" description="Disordered" evidence="10">
    <location>
        <begin position="863"/>
        <end position="893"/>
    </location>
</feature>
<evidence type="ECO:0000313" key="12">
    <source>
        <dbReference type="EMBL" id="KAJ8284061.1"/>
    </source>
</evidence>
<sequence length="974" mass="109702">MDEYDQMYGIEDEFEQQFADELEVMAEIDYEPPRQTKVSEFRNQKPLSFEDAIASGDLILRKHGAVGLPGSSASQQNTVPKPASPLPAAQNGSELPEYLLDSDALHSPKSKRPRQDVAKKLQFGLSDGGHDITPPSSPEDYSRSASNSVQAVPASTLDMSGLGELQTSPRRSYAAAAHVLRRPPASGDYISVTDSSGNRVYLAKKEESTMSAADSRALRNSHYSLGLLSVPIEVLMEQVAEKRHRQVVEESQRLSEMLNSHIDQEFGELDGGEPEEDQEDEDQNGTASRLWVDRFSPRHYTELLSDDFTNRCLLKWLKLWDTVVFGREKTAKKPKPPPPDNKLSFQQKDQQNSRFKTKTQITEEILEAELDQYQRPKYKVALLSGPPGLGKTTLAHIIARHAGYNVVEMNASDDRSAELFQKRIDTATQMKSVLGANEKPNCLVIDEIDGAPTAAINVLLANLNRKESREADSETAGIAALKKKKKKTQSVLLRPIICICNDLYVPALRQLRQQAFILTFPPTQPSRLVQRLAEISRCQDMKVDTGALMALCEKTDNDIRSCINTLQFLHGRGQRQLDQRLVQSMTIGQKDQNKGLFSVWQEIFQLPRVKRKRVGEDLFTGMDHGVQANTTAHRLQHILLLVSSSGEHEKLAQGLYDNFLSMKLKDPSLRGVCLALEWLGFSDILGETMMHGQNFSLMRYLPFLPAAFHLLFAATSIPRISYPNSQYEALTRTQHTKNVLVAMLAEIHPSIRSRVGVLCLSLDILGLLLEVICPKLRPVNPQLYSTREKQQLVELVDTMLSYNLTYRQDRSPEGQYMYLLEPNVEVAARFPGLPPRRQLTYQAKQMIAREIEMERMRRAEALLQARNPRRKEEEKEKNPVPHSGSLKPAARNHQQRLENIVKQTVVEIRPEVDFFGRTVVPKEKPVSTAAPGEEGPVSVELRMGKAVGNSEVWFRFNEGVSNAVRRNVYIKDLL</sequence>
<dbReference type="InterPro" id="IPR027417">
    <property type="entry name" value="P-loop_NTPase"/>
</dbReference>
<dbReference type="GO" id="GO:0006260">
    <property type="term" value="P:DNA replication"/>
    <property type="evidence" value="ECO:0007669"/>
    <property type="project" value="UniProtKB-KW"/>
</dbReference>
<dbReference type="GO" id="GO:0005737">
    <property type="term" value="C:cytoplasm"/>
    <property type="evidence" value="ECO:0007669"/>
    <property type="project" value="UniProtKB-ARBA"/>
</dbReference>
<evidence type="ECO:0000313" key="13">
    <source>
        <dbReference type="Proteomes" id="UP001152803"/>
    </source>
</evidence>
<dbReference type="GO" id="GO:0005524">
    <property type="term" value="F:ATP binding"/>
    <property type="evidence" value="ECO:0007669"/>
    <property type="project" value="UniProtKB-KW"/>
</dbReference>
<comment type="subcellular location">
    <subcellularLocation>
        <location evidence="1">Nucleus</location>
    </subcellularLocation>
</comment>
<dbReference type="CDD" id="cd18140">
    <property type="entry name" value="HLD_clamp_RFC"/>
    <property type="match status" value="1"/>
</dbReference>
<evidence type="ECO:0000256" key="6">
    <source>
        <dbReference type="ARBA" id="ARBA00023242"/>
    </source>
</evidence>
<dbReference type="GO" id="GO:0005634">
    <property type="term" value="C:nucleus"/>
    <property type="evidence" value="ECO:0007669"/>
    <property type="project" value="UniProtKB-SubCell"/>
</dbReference>
<keyword evidence="3" id="KW-0547">Nucleotide-binding</keyword>
<feature type="domain" description="AAA+ ATPase" evidence="11">
    <location>
        <begin position="377"/>
        <end position="521"/>
    </location>
</feature>
<evidence type="ECO:0000256" key="5">
    <source>
        <dbReference type="ARBA" id="ARBA00023125"/>
    </source>
</evidence>
<accession>A0A9Q1DYH4</accession>
<dbReference type="InterPro" id="IPR003593">
    <property type="entry name" value="AAA+_ATPase"/>
</dbReference>
<comment type="similarity">
    <text evidence="8">Belongs to the activator 1 small subunits family. CTF18 subfamily.</text>
</comment>
<keyword evidence="6" id="KW-0539">Nucleus</keyword>
<organism evidence="12 13">
    <name type="scientific">Conger conger</name>
    <name type="common">Conger eel</name>
    <name type="synonym">Muraena conger</name>
    <dbReference type="NCBI Taxonomy" id="82655"/>
    <lineage>
        <taxon>Eukaryota</taxon>
        <taxon>Metazoa</taxon>
        <taxon>Chordata</taxon>
        <taxon>Craniata</taxon>
        <taxon>Vertebrata</taxon>
        <taxon>Euteleostomi</taxon>
        <taxon>Actinopterygii</taxon>
        <taxon>Neopterygii</taxon>
        <taxon>Teleostei</taxon>
        <taxon>Anguilliformes</taxon>
        <taxon>Congridae</taxon>
        <taxon>Conger</taxon>
    </lineage>
</organism>
<evidence type="ECO:0000256" key="4">
    <source>
        <dbReference type="ARBA" id="ARBA00022840"/>
    </source>
</evidence>
<feature type="compositionally biased region" description="Acidic residues" evidence="10">
    <location>
        <begin position="266"/>
        <end position="283"/>
    </location>
</feature>
<dbReference type="CDD" id="cd00009">
    <property type="entry name" value="AAA"/>
    <property type="match status" value="1"/>
</dbReference>
<dbReference type="FunFam" id="3.40.50.300:FF:001083">
    <property type="entry name" value="Chromosome transmission fidelity factor 18"/>
    <property type="match status" value="1"/>
</dbReference>
<dbReference type="SMART" id="SM00382">
    <property type="entry name" value="AAA"/>
    <property type="match status" value="1"/>
</dbReference>
<keyword evidence="13" id="KW-1185">Reference proteome</keyword>
<evidence type="ECO:0000256" key="10">
    <source>
        <dbReference type="SAM" id="MobiDB-lite"/>
    </source>
</evidence>
<keyword evidence="7" id="KW-0131">Cell cycle</keyword>
<dbReference type="SUPFAM" id="SSF52540">
    <property type="entry name" value="P-loop containing nucleoside triphosphate hydrolases"/>
    <property type="match status" value="1"/>
</dbReference>
<evidence type="ECO:0000256" key="8">
    <source>
        <dbReference type="ARBA" id="ARBA00043975"/>
    </source>
</evidence>
<evidence type="ECO:0000256" key="9">
    <source>
        <dbReference type="ARBA" id="ARBA00069525"/>
    </source>
</evidence>
<proteinExistence type="inferred from homology"/>
<feature type="region of interest" description="Disordered" evidence="10">
    <location>
        <begin position="329"/>
        <end position="356"/>
    </location>
</feature>
<feature type="compositionally biased region" description="Basic and acidic residues" evidence="10">
    <location>
        <begin position="870"/>
        <end position="879"/>
    </location>
</feature>
<reference evidence="12" key="1">
    <citation type="journal article" date="2023" name="Science">
        <title>Genome structures resolve the early diversification of teleost fishes.</title>
        <authorList>
            <person name="Parey E."/>
            <person name="Louis A."/>
            <person name="Montfort J."/>
            <person name="Bouchez O."/>
            <person name="Roques C."/>
            <person name="Iampietro C."/>
            <person name="Lluch J."/>
            <person name="Castinel A."/>
            <person name="Donnadieu C."/>
            <person name="Desvignes T."/>
            <person name="Floi Bucao C."/>
            <person name="Jouanno E."/>
            <person name="Wen M."/>
            <person name="Mejri S."/>
            <person name="Dirks R."/>
            <person name="Jansen H."/>
            <person name="Henkel C."/>
            <person name="Chen W.J."/>
            <person name="Zahm M."/>
            <person name="Cabau C."/>
            <person name="Klopp C."/>
            <person name="Thompson A.W."/>
            <person name="Robinson-Rechavi M."/>
            <person name="Braasch I."/>
            <person name="Lecointre G."/>
            <person name="Bobe J."/>
            <person name="Postlethwait J.H."/>
            <person name="Berthelot C."/>
            <person name="Roest Crollius H."/>
            <person name="Guiguen Y."/>
        </authorList>
    </citation>
    <scope>NUCLEOTIDE SEQUENCE</scope>
    <source>
        <strain evidence="12">Concon-B</strain>
    </source>
</reference>
<name>A0A9Q1DYH4_CONCO</name>
<dbReference type="InterPro" id="IPR053016">
    <property type="entry name" value="CTF18-RFC_complex"/>
</dbReference>
<dbReference type="AlphaFoldDB" id="A0A9Q1DYH4"/>
<keyword evidence="4" id="KW-0067">ATP-binding</keyword>
<dbReference type="EMBL" id="JAFJMO010000002">
    <property type="protein sequence ID" value="KAJ8284061.1"/>
    <property type="molecule type" value="Genomic_DNA"/>
</dbReference>
<dbReference type="Pfam" id="PF00004">
    <property type="entry name" value="AAA"/>
    <property type="match status" value="1"/>
</dbReference>
<feature type="compositionally biased region" description="Polar residues" evidence="10">
    <location>
        <begin position="343"/>
        <end position="356"/>
    </location>
</feature>
<dbReference type="GO" id="GO:0003677">
    <property type="term" value="F:DNA binding"/>
    <property type="evidence" value="ECO:0007669"/>
    <property type="project" value="UniProtKB-KW"/>
</dbReference>
<keyword evidence="2" id="KW-0235">DNA replication</keyword>
<dbReference type="GO" id="GO:0016887">
    <property type="term" value="F:ATP hydrolysis activity"/>
    <property type="evidence" value="ECO:0007669"/>
    <property type="project" value="InterPro"/>
</dbReference>
<evidence type="ECO:0000259" key="11">
    <source>
        <dbReference type="SMART" id="SM00382"/>
    </source>
</evidence>
<gene>
    <name evidence="12" type="ORF">COCON_G00029110</name>
</gene>
<keyword evidence="5" id="KW-0238">DNA-binding</keyword>
<dbReference type="PANTHER" id="PTHR46765">
    <property type="entry name" value="P-LOOP CONTAINING NUCLEOSIDE TRIPHOSPHATE HYDROLASES SUPERFAMILY PROTEIN"/>
    <property type="match status" value="1"/>
</dbReference>
<dbReference type="Proteomes" id="UP001152803">
    <property type="component" value="Unassembled WGS sequence"/>
</dbReference>
<dbReference type="PANTHER" id="PTHR46765:SF1">
    <property type="entry name" value="P-LOOP CONTAINING NUCLEOSIDE TRIPHOSPHATE HYDROLASES SUPERFAMILY PROTEIN"/>
    <property type="match status" value="1"/>
</dbReference>
<dbReference type="Gene3D" id="1.10.8.60">
    <property type="match status" value="1"/>
</dbReference>
<evidence type="ECO:0000256" key="2">
    <source>
        <dbReference type="ARBA" id="ARBA00022705"/>
    </source>
</evidence>
<dbReference type="FunFam" id="1.10.8.60:FF:000074">
    <property type="entry name" value="Chromosome transmission fidelity protein 18"/>
    <property type="match status" value="1"/>
</dbReference>
<evidence type="ECO:0000256" key="1">
    <source>
        <dbReference type="ARBA" id="ARBA00004123"/>
    </source>
</evidence>
<evidence type="ECO:0000256" key="7">
    <source>
        <dbReference type="ARBA" id="ARBA00023306"/>
    </source>
</evidence>
<dbReference type="OrthoDB" id="2195431at2759"/>
<dbReference type="Gene3D" id="3.40.50.300">
    <property type="entry name" value="P-loop containing nucleotide triphosphate hydrolases"/>
    <property type="match status" value="1"/>
</dbReference>
<protein>
    <recommendedName>
        <fullName evidence="9">Chromosome transmission fidelity protein 18 homolog</fullName>
    </recommendedName>
</protein>
<feature type="region of interest" description="Disordered" evidence="10">
    <location>
        <begin position="64"/>
        <end position="145"/>
    </location>
</feature>